<evidence type="ECO:0008006" key="4">
    <source>
        <dbReference type="Google" id="ProtNLM"/>
    </source>
</evidence>
<feature type="transmembrane region" description="Helical" evidence="1">
    <location>
        <begin position="26"/>
        <end position="49"/>
    </location>
</feature>
<evidence type="ECO:0000313" key="2">
    <source>
        <dbReference type="EMBL" id="NGO41761.1"/>
    </source>
</evidence>
<protein>
    <recommendedName>
        <fullName evidence="4">DUF3592 domain-containing protein</fullName>
    </recommendedName>
</protein>
<dbReference type="Proteomes" id="UP001518140">
    <property type="component" value="Unassembled WGS sequence"/>
</dbReference>
<keyword evidence="1" id="KW-0472">Membrane</keyword>
<feature type="transmembrane region" description="Helical" evidence="1">
    <location>
        <begin position="144"/>
        <end position="166"/>
    </location>
</feature>
<accession>A0ABX0DRH8</accession>
<keyword evidence="1" id="KW-0812">Transmembrane</keyword>
<reference evidence="2 3" key="1">
    <citation type="submission" date="2020-02" db="EMBL/GenBank/DDBJ databases">
        <title>Whole-genome analyses of novel actinobacteria.</title>
        <authorList>
            <person name="Sahin N."/>
            <person name="Tokatli A."/>
        </authorList>
    </citation>
    <scope>NUCLEOTIDE SEQUENCE [LARGE SCALE GENOMIC DNA]</scope>
    <source>
        <strain evidence="2 3">YC419</strain>
    </source>
</reference>
<evidence type="ECO:0000313" key="3">
    <source>
        <dbReference type="Proteomes" id="UP001518140"/>
    </source>
</evidence>
<organism evidence="2 3">
    <name type="scientific">Streptomyces ureilyticus</name>
    <dbReference type="NCBI Taxonomy" id="1775131"/>
    <lineage>
        <taxon>Bacteria</taxon>
        <taxon>Bacillati</taxon>
        <taxon>Actinomycetota</taxon>
        <taxon>Actinomycetes</taxon>
        <taxon>Kitasatosporales</taxon>
        <taxon>Streptomycetaceae</taxon>
        <taxon>Streptomyces</taxon>
    </lineage>
</organism>
<gene>
    <name evidence="2" type="ORF">G6048_06090</name>
</gene>
<comment type="caution">
    <text evidence="2">The sequence shown here is derived from an EMBL/GenBank/DDBJ whole genome shotgun (WGS) entry which is preliminary data.</text>
</comment>
<name>A0ABX0DRH8_9ACTN</name>
<dbReference type="PANTHER" id="PTHR42305">
    <property type="entry name" value="MEMBRANE PROTEIN RV1733C-RELATED"/>
    <property type="match status" value="1"/>
</dbReference>
<proteinExistence type="predicted"/>
<dbReference type="PANTHER" id="PTHR42305:SF1">
    <property type="entry name" value="MEMBRANE PROTEIN RV1733C-RELATED"/>
    <property type="match status" value="1"/>
</dbReference>
<dbReference type="EMBL" id="JAAKZX010000012">
    <property type="protein sequence ID" value="NGO41761.1"/>
    <property type="molecule type" value="Genomic_DNA"/>
</dbReference>
<keyword evidence="1" id="KW-1133">Transmembrane helix</keyword>
<keyword evidence="3" id="KW-1185">Reference proteome</keyword>
<sequence>MDGSRRTKKTRLWRWRSNPLRRRDDVIDAWIVLAVGAVIAVGGTIVGLVTDNAAGEVFARQRAERHSVRAALLADIPRSVAGVGTTGDKVAARVRWTDRDGSVHTDKTLADTGLKAGSRIVVWTDSRGEITAKPPSPAKAAVEAGVLATGAALAFAGLAYGAGALARWRLDQRRIEQWGSEWDLVGPQWDHKTG</sequence>
<dbReference type="InterPro" id="IPR039708">
    <property type="entry name" value="MT1774/Rv1733c-like"/>
</dbReference>
<evidence type="ECO:0000256" key="1">
    <source>
        <dbReference type="SAM" id="Phobius"/>
    </source>
</evidence>